<dbReference type="EMBL" id="HE573027">
    <property type="protein sequence ID" value="CCC53830.1"/>
    <property type="molecule type" value="Genomic_DNA"/>
</dbReference>
<organism evidence="1">
    <name type="scientific">Trypanosoma vivax (strain Y486)</name>
    <dbReference type="NCBI Taxonomy" id="1055687"/>
    <lineage>
        <taxon>Eukaryota</taxon>
        <taxon>Discoba</taxon>
        <taxon>Euglenozoa</taxon>
        <taxon>Kinetoplastea</taxon>
        <taxon>Metakinetoplastina</taxon>
        <taxon>Trypanosomatida</taxon>
        <taxon>Trypanosomatidae</taxon>
        <taxon>Trypanosoma</taxon>
        <taxon>Duttonella</taxon>
    </lineage>
</organism>
<name>G0UDB9_TRYVY</name>
<accession>G0UDB9</accession>
<reference evidence="1" key="1">
    <citation type="journal article" date="2012" name="Proc. Natl. Acad. Sci. U.S.A.">
        <title>Antigenic diversity is generated by distinct evolutionary mechanisms in African trypanosome species.</title>
        <authorList>
            <person name="Jackson A.P."/>
            <person name="Berry A."/>
            <person name="Aslett M."/>
            <person name="Allison H.C."/>
            <person name="Burton P."/>
            <person name="Vavrova-Anderson J."/>
            <person name="Brown R."/>
            <person name="Browne H."/>
            <person name="Corton N."/>
            <person name="Hauser H."/>
            <person name="Gamble J."/>
            <person name="Gilderthorp R."/>
            <person name="Marcello L."/>
            <person name="McQuillan J."/>
            <person name="Otto T.D."/>
            <person name="Quail M.A."/>
            <person name="Sanders M.J."/>
            <person name="van Tonder A."/>
            <person name="Ginger M.L."/>
            <person name="Field M.C."/>
            <person name="Barry J.D."/>
            <person name="Hertz-Fowler C."/>
            <person name="Berriman M."/>
        </authorList>
    </citation>
    <scope>NUCLEOTIDE SEQUENCE</scope>
    <source>
        <strain evidence="1">Y486</strain>
    </source>
</reference>
<dbReference type="VEuPathDB" id="TriTrypDB:TvY486_1113140"/>
<evidence type="ECO:0000313" key="1">
    <source>
        <dbReference type="EMBL" id="CCC53830.1"/>
    </source>
</evidence>
<gene>
    <name evidence="1" type="ORF">TVY486_1113140</name>
</gene>
<protein>
    <submittedName>
        <fullName evidence="1">Uncharacterized protein</fullName>
    </submittedName>
</protein>
<sequence>MSSHFSGGKDGVYRTSLAYFLSPNRPRSVCEQRFLRHAKFRAVALVGFIAYFVYCNPEYSYTYSYLQKEYGIGTGKQLLPKLLELQKRPTDV</sequence>
<dbReference type="AlphaFoldDB" id="G0UDB9"/>
<proteinExistence type="predicted"/>